<gene>
    <name evidence="1" type="ORF">B5S_0139</name>
</gene>
<evidence type="ECO:0000313" key="1">
    <source>
        <dbReference type="EMBL" id="AEW47373.1"/>
    </source>
</evidence>
<name>J9PQI3_9CAUD</name>
<proteinExistence type="predicted"/>
<organism evidence="1 2">
    <name type="scientific">Bacillus phage B5S</name>
    <dbReference type="NCBI Taxonomy" id="1126949"/>
    <lineage>
        <taxon>Viruses</taxon>
        <taxon>Duplodnaviria</taxon>
        <taxon>Heunggongvirae</taxon>
        <taxon>Uroviricota</taxon>
        <taxon>Caudoviricetes</taxon>
        <taxon>Herelleviridae</taxon>
        <taxon>Bastillevirinae</taxon>
        <taxon>Bequatrovirus</taxon>
        <taxon>Bequatrovirus B4</taxon>
    </lineage>
</organism>
<evidence type="ECO:0000313" key="2">
    <source>
        <dbReference type="Proteomes" id="UP000006291"/>
    </source>
</evidence>
<protein>
    <submittedName>
        <fullName evidence="1">Uncharacterized protein</fullName>
    </submittedName>
</protein>
<dbReference type="Proteomes" id="UP000006291">
    <property type="component" value="Segment"/>
</dbReference>
<accession>J9PQI3</accession>
<sequence length="159" mass="18173">MTGELTKVEVEAKVLADILKREESANPHKVIVSKLTDLDCEQILAASRGAKFIEEVINRYGDTADEQDPTHCVWQDVEALDYGWMWLNYREEHMKEVMIAHITTSVRALQKRMDDGEEFTLVKTVQDEYGDTVSFHILDVVESGDSTVWTFSNEDTFLA</sequence>
<reference evidence="1 2" key="1">
    <citation type="submission" date="2011-09" db="EMBL/GenBank/DDBJ databases">
        <title>Complete Genome Sequence of Bacillus cereus Bacteriophage B5S.</title>
        <authorList>
            <person name="Lee J.-H."/>
            <person name="Shin H."/>
            <person name="Son B."/>
            <person name="Ryu S."/>
        </authorList>
    </citation>
    <scope>NUCLEOTIDE SEQUENCE [LARGE SCALE GENOMIC DNA]</scope>
</reference>
<dbReference type="EMBL" id="JN797796">
    <property type="protein sequence ID" value="AEW47373.1"/>
    <property type="molecule type" value="Genomic_DNA"/>
</dbReference>